<dbReference type="PROSITE" id="PS50162">
    <property type="entry name" value="RECA_2"/>
    <property type="match status" value="1"/>
</dbReference>
<dbReference type="PANTHER" id="PTHR45900:SF1">
    <property type="entry name" value="MITOCHONDRIAL DNA REPAIR PROTEIN RECA HOMOLOG-RELATED"/>
    <property type="match status" value="1"/>
</dbReference>
<dbReference type="SUPFAM" id="SSF54752">
    <property type="entry name" value="RecA protein, C-terminal domain"/>
    <property type="match status" value="1"/>
</dbReference>
<dbReference type="PROSITE" id="PS50163">
    <property type="entry name" value="RECA_3"/>
    <property type="match status" value="1"/>
</dbReference>
<dbReference type="InterPro" id="IPR020588">
    <property type="entry name" value="RecA_ATP-bd"/>
</dbReference>
<dbReference type="PRINTS" id="PR00142">
    <property type="entry name" value="RECA"/>
</dbReference>
<dbReference type="InterPro" id="IPR049428">
    <property type="entry name" value="RecA-like_N"/>
</dbReference>
<evidence type="ECO:0000256" key="4">
    <source>
        <dbReference type="ARBA" id="ARBA00023125"/>
    </source>
</evidence>
<dbReference type="InterPro" id="IPR049261">
    <property type="entry name" value="RecA-like_C"/>
</dbReference>
<evidence type="ECO:0000256" key="5">
    <source>
        <dbReference type="ARBA" id="ARBA00023172"/>
    </source>
</evidence>
<comment type="caution">
    <text evidence="10">The sequence shown here is derived from an EMBL/GenBank/DDBJ whole genome shotgun (WGS) entry which is preliminary data.</text>
</comment>
<comment type="similarity">
    <text evidence="1 6">Belongs to the RecA family.</text>
</comment>
<organism evidence="10 11">
    <name type="scientific">Haematococcus lacustris</name>
    <name type="common">Green alga</name>
    <name type="synonym">Haematococcus pluvialis</name>
    <dbReference type="NCBI Taxonomy" id="44745"/>
    <lineage>
        <taxon>Eukaryota</taxon>
        <taxon>Viridiplantae</taxon>
        <taxon>Chlorophyta</taxon>
        <taxon>core chlorophytes</taxon>
        <taxon>Chlorophyceae</taxon>
        <taxon>CS clade</taxon>
        <taxon>Chlamydomonadales</taxon>
        <taxon>Haematococcaceae</taxon>
        <taxon>Haematococcus</taxon>
    </lineage>
</organism>
<dbReference type="InterPro" id="IPR027417">
    <property type="entry name" value="P-loop_NTPase"/>
</dbReference>
<dbReference type="GO" id="GO:0140664">
    <property type="term" value="F:ATP-dependent DNA damage sensor activity"/>
    <property type="evidence" value="ECO:0007669"/>
    <property type="project" value="InterPro"/>
</dbReference>
<dbReference type="GO" id="GO:0003697">
    <property type="term" value="F:single-stranded DNA binding"/>
    <property type="evidence" value="ECO:0007669"/>
    <property type="project" value="InterPro"/>
</dbReference>
<dbReference type="Pfam" id="PF21096">
    <property type="entry name" value="RecA_C"/>
    <property type="match status" value="1"/>
</dbReference>
<keyword evidence="2 6" id="KW-0547">Nucleotide-binding</keyword>
<feature type="domain" description="RecA family profile 1" evidence="8">
    <location>
        <begin position="1"/>
        <end position="72"/>
    </location>
</feature>
<dbReference type="InterPro" id="IPR020587">
    <property type="entry name" value="RecA_monomer-monomer_interface"/>
</dbReference>
<dbReference type="Proteomes" id="UP000485058">
    <property type="component" value="Unassembled WGS sequence"/>
</dbReference>
<protein>
    <submittedName>
        <fullName evidence="10">Recombinase A</fullName>
    </submittedName>
</protein>
<evidence type="ECO:0000256" key="6">
    <source>
        <dbReference type="RuleBase" id="RU003422"/>
    </source>
</evidence>
<dbReference type="Gene3D" id="3.40.50.300">
    <property type="entry name" value="P-loop containing nucleotide triphosphate hydrolases"/>
    <property type="match status" value="1"/>
</dbReference>
<dbReference type="GO" id="GO:0006310">
    <property type="term" value="P:DNA recombination"/>
    <property type="evidence" value="ECO:0007669"/>
    <property type="project" value="UniProtKB-KW"/>
</dbReference>
<dbReference type="InterPro" id="IPR013765">
    <property type="entry name" value="DNA_recomb/repair_RecA"/>
</dbReference>
<dbReference type="SUPFAM" id="SSF52540">
    <property type="entry name" value="P-loop containing nucleoside triphosphate hydrolases"/>
    <property type="match status" value="1"/>
</dbReference>
<evidence type="ECO:0000256" key="2">
    <source>
        <dbReference type="ARBA" id="ARBA00022741"/>
    </source>
</evidence>
<feature type="region of interest" description="Disordered" evidence="7">
    <location>
        <begin position="206"/>
        <end position="240"/>
    </location>
</feature>
<dbReference type="GO" id="GO:0006281">
    <property type="term" value="P:DNA repair"/>
    <property type="evidence" value="ECO:0007669"/>
    <property type="project" value="InterPro"/>
</dbReference>
<feature type="domain" description="RecA family profile 2" evidence="9">
    <location>
        <begin position="77"/>
        <end position="150"/>
    </location>
</feature>
<dbReference type="EMBL" id="BLLF01002038">
    <property type="protein sequence ID" value="GFH22431.1"/>
    <property type="molecule type" value="Genomic_DNA"/>
</dbReference>
<dbReference type="GO" id="GO:0005524">
    <property type="term" value="F:ATP binding"/>
    <property type="evidence" value="ECO:0007669"/>
    <property type="project" value="UniProtKB-KW"/>
</dbReference>
<reference evidence="10 11" key="1">
    <citation type="submission" date="2020-02" db="EMBL/GenBank/DDBJ databases">
        <title>Draft genome sequence of Haematococcus lacustris strain NIES-144.</title>
        <authorList>
            <person name="Morimoto D."/>
            <person name="Nakagawa S."/>
            <person name="Yoshida T."/>
            <person name="Sawayama S."/>
        </authorList>
    </citation>
    <scope>NUCLEOTIDE SEQUENCE [LARGE SCALE GENOMIC DNA]</scope>
    <source>
        <strain evidence="10 11">NIES-144</strain>
    </source>
</reference>
<keyword evidence="5" id="KW-0233">DNA recombination</keyword>
<dbReference type="InterPro" id="IPR023400">
    <property type="entry name" value="RecA_C_sf"/>
</dbReference>
<dbReference type="PANTHER" id="PTHR45900">
    <property type="entry name" value="RECA"/>
    <property type="match status" value="1"/>
</dbReference>
<keyword evidence="11" id="KW-1185">Reference proteome</keyword>
<proteinExistence type="inferred from homology"/>
<name>A0A699ZJE8_HAELA</name>
<evidence type="ECO:0000259" key="8">
    <source>
        <dbReference type="PROSITE" id="PS50162"/>
    </source>
</evidence>
<evidence type="ECO:0000256" key="3">
    <source>
        <dbReference type="ARBA" id="ARBA00022840"/>
    </source>
</evidence>
<evidence type="ECO:0000259" key="9">
    <source>
        <dbReference type="PROSITE" id="PS50163"/>
    </source>
</evidence>
<evidence type="ECO:0000313" key="10">
    <source>
        <dbReference type="EMBL" id="GFH22431.1"/>
    </source>
</evidence>
<gene>
    <name evidence="10" type="ORF">HaLaN_19895</name>
</gene>
<dbReference type="Pfam" id="PF00154">
    <property type="entry name" value="RecA_N"/>
    <property type="match status" value="1"/>
</dbReference>
<evidence type="ECO:0000313" key="11">
    <source>
        <dbReference type="Proteomes" id="UP000485058"/>
    </source>
</evidence>
<keyword evidence="3 6" id="KW-0067">ATP-binding</keyword>
<accession>A0A699ZJE8</accession>
<evidence type="ECO:0000256" key="1">
    <source>
        <dbReference type="ARBA" id="ARBA00009391"/>
    </source>
</evidence>
<dbReference type="AlphaFoldDB" id="A0A699ZJE8"/>
<sequence length="240" mass="25926">MALDITDELARSGAVDLIVVDSVSSLVARQELENDLGAPTVGLQARMMSQALRKLVGSCSKTGCSIIFINQIRMKVGVMFGSPETTSGGQALKYYTSVRIDVRKKDIIGVKEKAEGIKVMAKIVKNKVAPPFRTAMFSILFASGLDRVGGIMDAAEGAGVLDKRAGGCYYYQDNMLGRGYDKVLEMLRTDQELCKQIEVETRAELNKDPELAGALEDESETEDGDPGAEFTDPALGFTDP</sequence>
<feature type="compositionally biased region" description="Acidic residues" evidence="7">
    <location>
        <begin position="215"/>
        <end position="226"/>
    </location>
</feature>
<evidence type="ECO:0000256" key="7">
    <source>
        <dbReference type="SAM" id="MobiDB-lite"/>
    </source>
</evidence>
<keyword evidence="4" id="KW-0238">DNA-binding</keyword>